<dbReference type="Gene3D" id="3.40.630.30">
    <property type="match status" value="1"/>
</dbReference>
<reference evidence="3" key="1">
    <citation type="submission" date="2016-06" db="UniProtKB">
        <authorList>
            <consortium name="WormBaseParasite"/>
        </authorList>
    </citation>
    <scope>IDENTIFICATION</scope>
</reference>
<dbReference type="OrthoDB" id="41532at2759"/>
<evidence type="ECO:0000313" key="1">
    <source>
        <dbReference type="EMBL" id="VDN21984.1"/>
    </source>
</evidence>
<dbReference type="WBParaSite" id="GPUH_0001330101-mRNA-1">
    <property type="protein sequence ID" value="GPUH_0001330101-mRNA-1"/>
    <property type="gene ID" value="GPUH_0001330101"/>
</dbReference>
<gene>
    <name evidence="1" type="ORF">GPUH_LOCUS13286</name>
</gene>
<dbReference type="AlphaFoldDB" id="A0A183DX45"/>
<evidence type="ECO:0000313" key="2">
    <source>
        <dbReference type="Proteomes" id="UP000271098"/>
    </source>
</evidence>
<name>A0A183DX45_9BILA</name>
<protein>
    <submittedName>
        <fullName evidence="1 3">Uncharacterized protein</fullName>
    </submittedName>
</protein>
<evidence type="ECO:0000313" key="3">
    <source>
        <dbReference type="WBParaSite" id="GPUH_0001330101-mRNA-1"/>
    </source>
</evidence>
<accession>A0A183DX45</accession>
<reference evidence="1 2" key="2">
    <citation type="submission" date="2018-11" db="EMBL/GenBank/DDBJ databases">
        <authorList>
            <consortium name="Pathogen Informatics"/>
        </authorList>
    </citation>
    <scope>NUCLEOTIDE SEQUENCE [LARGE SCALE GENOMIC DNA]</scope>
</reference>
<organism evidence="3">
    <name type="scientific">Gongylonema pulchrum</name>
    <dbReference type="NCBI Taxonomy" id="637853"/>
    <lineage>
        <taxon>Eukaryota</taxon>
        <taxon>Metazoa</taxon>
        <taxon>Ecdysozoa</taxon>
        <taxon>Nematoda</taxon>
        <taxon>Chromadorea</taxon>
        <taxon>Rhabditida</taxon>
        <taxon>Spirurina</taxon>
        <taxon>Spiruromorpha</taxon>
        <taxon>Spiruroidea</taxon>
        <taxon>Gongylonematidae</taxon>
        <taxon>Gongylonema</taxon>
    </lineage>
</organism>
<proteinExistence type="predicted"/>
<dbReference type="EMBL" id="UYRT01080080">
    <property type="protein sequence ID" value="VDN21984.1"/>
    <property type="molecule type" value="Genomic_DNA"/>
</dbReference>
<keyword evidence="2" id="KW-1185">Reference proteome</keyword>
<dbReference type="Proteomes" id="UP000271098">
    <property type="component" value="Unassembled WGS sequence"/>
</dbReference>
<sequence>MNVQERGIDGLVSEASSLANQELLRKKGYEELARIEHSTITDKHGKQIINCDDGTTAMILFFKRINSFTKYQHTHVYFLSLHTPLFFDNIHDFMG</sequence>